<dbReference type="EMBL" id="JAIZAY010000014">
    <property type="protein sequence ID" value="KAJ8029865.1"/>
    <property type="molecule type" value="Genomic_DNA"/>
</dbReference>
<evidence type="ECO:0000313" key="7">
    <source>
        <dbReference type="EMBL" id="KAJ8029865.1"/>
    </source>
</evidence>
<feature type="transmembrane region" description="Helical" evidence="5">
    <location>
        <begin position="150"/>
        <end position="170"/>
    </location>
</feature>
<reference evidence="7" key="1">
    <citation type="submission" date="2021-10" db="EMBL/GenBank/DDBJ databases">
        <title>Tropical sea cucumber genome reveals ecological adaptation and Cuvierian tubules defense mechanism.</title>
        <authorList>
            <person name="Chen T."/>
        </authorList>
    </citation>
    <scope>NUCLEOTIDE SEQUENCE</scope>
    <source>
        <strain evidence="7">Nanhai2018</strain>
        <tissue evidence="7">Muscle</tissue>
    </source>
</reference>
<feature type="domain" description="Ammonium transporter AmtB-like" evidence="6">
    <location>
        <begin position="1"/>
        <end position="189"/>
    </location>
</feature>
<feature type="transmembrane region" description="Helical" evidence="5">
    <location>
        <begin position="54"/>
        <end position="76"/>
    </location>
</feature>
<dbReference type="PANTHER" id="PTHR11730:SF58">
    <property type="entry name" value="AMMONIUM TRANSPORTER"/>
    <property type="match status" value="1"/>
</dbReference>
<dbReference type="InterPro" id="IPR024041">
    <property type="entry name" value="NH4_transpt_AmtB-like_dom"/>
</dbReference>
<gene>
    <name evidence="7" type="ORF">HOLleu_29377</name>
</gene>
<feature type="transmembrane region" description="Helical" evidence="5">
    <location>
        <begin position="83"/>
        <end position="103"/>
    </location>
</feature>
<dbReference type="GO" id="GO:0097272">
    <property type="term" value="P:ammonium homeostasis"/>
    <property type="evidence" value="ECO:0007669"/>
    <property type="project" value="TreeGrafter"/>
</dbReference>
<evidence type="ECO:0000256" key="1">
    <source>
        <dbReference type="ARBA" id="ARBA00004141"/>
    </source>
</evidence>
<dbReference type="Gene3D" id="1.10.3430.10">
    <property type="entry name" value="Ammonium transporter AmtB like domains"/>
    <property type="match status" value="1"/>
</dbReference>
<dbReference type="Pfam" id="PF00909">
    <property type="entry name" value="Ammonium_transp"/>
    <property type="match status" value="1"/>
</dbReference>
<evidence type="ECO:0000256" key="2">
    <source>
        <dbReference type="ARBA" id="ARBA00022692"/>
    </source>
</evidence>
<keyword evidence="4 5" id="KW-0472">Membrane</keyword>
<evidence type="ECO:0000256" key="5">
    <source>
        <dbReference type="SAM" id="Phobius"/>
    </source>
</evidence>
<sequence length="211" mass="23292">MVKNAVDVIFGGFSFYIVGYGLSFGHYLGDNGFIGLGKPFLVDSESHFSEGYNYTYFIFQLAFSTTTTTIVSGAMIERTRLEAYIIFSLVNTIQSSFPVRWVWAPSGFLRKLGVIDIAGGGVVHIVGGVTGLVATLVLRPRHRRYKMKTAPPMGSPTNVVLGMFMLWWGWLGFNCGSTQGVTGLKWTLAARYVSYPHSHKYDSFECAPNAV</sequence>
<comment type="caution">
    <text evidence="7">The sequence shown here is derived from an EMBL/GenBank/DDBJ whole genome shotgun (WGS) entry which is preliminary data.</text>
</comment>
<name>A0A9Q1H279_HOLLE</name>
<dbReference type="GO" id="GO:0008519">
    <property type="term" value="F:ammonium channel activity"/>
    <property type="evidence" value="ECO:0007669"/>
    <property type="project" value="InterPro"/>
</dbReference>
<proteinExistence type="predicted"/>
<evidence type="ECO:0000259" key="6">
    <source>
        <dbReference type="Pfam" id="PF00909"/>
    </source>
</evidence>
<comment type="subcellular location">
    <subcellularLocation>
        <location evidence="1">Membrane</location>
        <topology evidence="1">Multi-pass membrane protein</topology>
    </subcellularLocation>
</comment>
<dbReference type="SUPFAM" id="SSF111352">
    <property type="entry name" value="Ammonium transporter"/>
    <property type="match status" value="1"/>
</dbReference>
<feature type="transmembrane region" description="Helical" evidence="5">
    <location>
        <begin position="115"/>
        <end position="138"/>
    </location>
</feature>
<evidence type="ECO:0000256" key="3">
    <source>
        <dbReference type="ARBA" id="ARBA00022989"/>
    </source>
</evidence>
<protein>
    <submittedName>
        <fullName evidence="7">Ammonium transporter 2</fullName>
    </submittedName>
</protein>
<dbReference type="OrthoDB" id="534912at2759"/>
<evidence type="ECO:0000256" key="4">
    <source>
        <dbReference type="ARBA" id="ARBA00023136"/>
    </source>
</evidence>
<keyword evidence="8" id="KW-1185">Reference proteome</keyword>
<evidence type="ECO:0000313" key="8">
    <source>
        <dbReference type="Proteomes" id="UP001152320"/>
    </source>
</evidence>
<feature type="transmembrane region" description="Helical" evidence="5">
    <location>
        <begin position="7"/>
        <end position="28"/>
    </location>
</feature>
<dbReference type="GO" id="GO:0005886">
    <property type="term" value="C:plasma membrane"/>
    <property type="evidence" value="ECO:0007669"/>
    <property type="project" value="TreeGrafter"/>
</dbReference>
<keyword evidence="2 5" id="KW-0812">Transmembrane</keyword>
<dbReference type="PANTHER" id="PTHR11730">
    <property type="entry name" value="AMMONIUM TRANSPORTER"/>
    <property type="match status" value="1"/>
</dbReference>
<dbReference type="Proteomes" id="UP001152320">
    <property type="component" value="Chromosome 14"/>
</dbReference>
<dbReference type="AlphaFoldDB" id="A0A9Q1H279"/>
<accession>A0A9Q1H279</accession>
<dbReference type="InterPro" id="IPR029020">
    <property type="entry name" value="Ammonium/urea_transptr"/>
</dbReference>
<organism evidence="7 8">
    <name type="scientific">Holothuria leucospilota</name>
    <name type="common">Black long sea cucumber</name>
    <name type="synonym">Mertensiothuria leucospilota</name>
    <dbReference type="NCBI Taxonomy" id="206669"/>
    <lineage>
        <taxon>Eukaryota</taxon>
        <taxon>Metazoa</taxon>
        <taxon>Echinodermata</taxon>
        <taxon>Eleutherozoa</taxon>
        <taxon>Echinozoa</taxon>
        <taxon>Holothuroidea</taxon>
        <taxon>Aspidochirotacea</taxon>
        <taxon>Aspidochirotida</taxon>
        <taxon>Holothuriidae</taxon>
        <taxon>Holothuria</taxon>
    </lineage>
</organism>
<keyword evidence="3 5" id="KW-1133">Transmembrane helix</keyword>